<dbReference type="GO" id="GO:0019825">
    <property type="term" value="F:oxygen binding"/>
    <property type="evidence" value="ECO:0007669"/>
    <property type="project" value="InterPro"/>
</dbReference>
<dbReference type="GO" id="GO:0020037">
    <property type="term" value="F:heme binding"/>
    <property type="evidence" value="ECO:0007669"/>
    <property type="project" value="InterPro"/>
</dbReference>
<organism evidence="1 2">
    <name type="scientific">Catellatospora coxensis</name>
    <dbReference type="NCBI Taxonomy" id="310354"/>
    <lineage>
        <taxon>Bacteria</taxon>
        <taxon>Bacillati</taxon>
        <taxon>Actinomycetota</taxon>
        <taxon>Actinomycetes</taxon>
        <taxon>Micromonosporales</taxon>
        <taxon>Micromonosporaceae</taxon>
        <taxon>Catellatospora</taxon>
    </lineage>
</organism>
<dbReference type="InterPro" id="IPR012292">
    <property type="entry name" value="Globin/Proto"/>
</dbReference>
<keyword evidence="2" id="KW-1185">Reference proteome</keyword>
<proteinExistence type="predicted"/>
<dbReference type="RefSeq" id="WP_203694748.1">
    <property type="nucleotide sequence ID" value="NZ_BAAALC010000007.1"/>
</dbReference>
<dbReference type="Gene3D" id="1.10.490.10">
    <property type="entry name" value="Globins"/>
    <property type="match status" value="1"/>
</dbReference>
<comment type="caution">
    <text evidence="1">The sequence shown here is derived from an EMBL/GenBank/DDBJ whole genome shotgun (WGS) entry which is preliminary data.</text>
</comment>
<reference evidence="1 2" key="1">
    <citation type="submission" date="2021-01" db="EMBL/GenBank/DDBJ databases">
        <title>Whole genome shotgun sequence of Catellatospora coxensis NBRC 107359.</title>
        <authorList>
            <person name="Komaki H."/>
            <person name="Tamura T."/>
        </authorList>
    </citation>
    <scope>NUCLEOTIDE SEQUENCE [LARGE SCALE GENOMIC DNA]</scope>
    <source>
        <strain evidence="1 2">NBRC 107359</strain>
    </source>
</reference>
<evidence type="ECO:0000313" key="1">
    <source>
        <dbReference type="EMBL" id="GIG08439.1"/>
    </source>
</evidence>
<evidence type="ECO:0008006" key="3">
    <source>
        <dbReference type="Google" id="ProtNLM"/>
    </source>
</evidence>
<gene>
    <name evidence="1" type="ORF">Cco03nite_51390</name>
</gene>
<dbReference type="CDD" id="cd08916">
    <property type="entry name" value="TrHb3_P"/>
    <property type="match status" value="1"/>
</dbReference>
<dbReference type="EMBL" id="BONI01000047">
    <property type="protein sequence ID" value="GIG08439.1"/>
    <property type="molecule type" value="Genomic_DNA"/>
</dbReference>
<evidence type="ECO:0000313" key="2">
    <source>
        <dbReference type="Proteomes" id="UP000630887"/>
    </source>
</evidence>
<dbReference type="SUPFAM" id="SSF46458">
    <property type="entry name" value="Globin-like"/>
    <property type="match status" value="1"/>
</dbReference>
<sequence length="137" mass="15468">MRTDITDRADITGLVTDFYGRVYADDLLGPIFIDIAKMDLPAHLPIMSDFWETVLLRTGSYRRNALQSHFDLNRLVRLEQHHFERWLALWRATVDDRHAGPLAELAKTQATRIAGSIGRRLAGATGSEHVTISTGRP</sequence>
<accession>A0A8J3L3R8</accession>
<protein>
    <recommendedName>
        <fullName evidence="3">Hemoglobin</fullName>
    </recommendedName>
</protein>
<dbReference type="InterPro" id="IPR009050">
    <property type="entry name" value="Globin-like_sf"/>
</dbReference>
<dbReference type="AlphaFoldDB" id="A0A8J3L3R8"/>
<dbReference type="Proteomes" id="UP000630887">
    <property type="component" value="Unassembled WGS sequence"/>
</dbReference>
<name>A0A8J3L3R8_9ACTN</name>